<sequence>SHCLYSYVPRAPPPPLVLTSLSSSVLPLSFLYALPPSTSWSPSALLLISLLSQPALTAPCLSSREAISSALRLPRERSSSAGLKGACPASPASGELPKGVARCSARIRTRSPPSPAGIVPCRAKPAIRSSSLPFRRLVLSSNFIIPSAPPVMQRAMSSRPLSGLPCAPALLLAHQHIWRATPSYSFLEYPPHTPPLPCQGEPMVLTPSLANLCFTACLSHRVEMRRRTMRERPGETWVGSEWDIQRSGCHGWVRDAAYHQPDGTGRARHGRPAVLGKRIAVLRSNNLDDPKRVRR</sequence>
<comment type="caution">
    <text evidence="1">The sequence shown here is derived from an EMBL/GenBank/DDBJ whole genome shotgun (WGS) entry which is preliminary data.</text>
</comment>
<reference evidence="1 2" key="1">
    <citation type="submission" date="2017-08" db="EMBL/GenBank/DDBJ databases">
        <title>Harnessing the power of phylogenomics to disentangle the directionality and signatures of interkingdom host jumping in the parasitic fungal genus Tolypocladium.</title>
        <authorList>
            <person name="Quandt C.A."/>
            <person name="Patterson W."/>
            <person name="Spatafora J.W."/>
        </authorList>
    </citation>
    <scope>NUCLEOTIDE SEQUENCE [LARGE SCALE GENOMIC DNA]</scope>
    <source>
        <strain evidence="1 2">CBS 113982</strain>
    </source>
</reference>
<dbReference type="Proteomes" id="UP000236621">
    <property type="component" value="Unassembled WGS sequence"/>
</dbReference>
<keyword evidence="2" id="KW-1185">Reference proteome</keyword>
<dbReference type="EMBL" id="NRSZ01001120">
    <property type="protein sequence ID" value="PNY23269.1"/>
    <property type="molecule type" value="Genomic_DNA"/>
</dbReference>
<organism evidence="1 2">
    <name type="scientific">Tolypocladium capitatum</name>
    <dbReference type="NCBI Taxonomy" id="45235"/>
    <lineage>
        <taxon>Eukaryota</taxon>
        <taxon>Fungi</taxon>
        <taxon>Dikarya</taxon>
        <taxon>Ascomycota</taxon>
        <taxon>Pezizomycotina</taxon>
        <taxon>Sordariomycetes</taxon>
        <taxon>Hypocreomycetidae</taxon>
        <taxon>Hypocreales</taxon>
        <taxon>Ophiocordycipitaceae</taxon>
        <taxon>Tolypocladium</taxon>
    </lineage>
</organism>
<evidence type="ECO:0000313" key="1">
    <source>
        <dbReference type="EMBL" id="PNY23269.1"/>
    </source>
</evidence>
<proteinExistence type="predicted"/>
<protein>
    <submittedName>
        <fullName evidence="1">Uncharacterized protein</fullName>
    </submittedName>
</protein>
<evidence type="ECO:0000313" key="2">
    <source>
        <dbReference type="Proteomes" id="UP000236621"/>
    </source>
</evidence>
<name>A0A2K3Q6Y0_9HYPO</name>
<accession>A0A2K3Q6Y0</accession>
<dbReference type="AlphaFoldDB" id="A0A2K3Q6Y0"/>
<gene>
    <name evidence="1" type="ORF">TCAP_06784</name>
</gene>
<feature type="non-terminal residue" evidence="1">
    <location>
        <position position="1"/>
    </location>
</feature>